<accession>A0AAW9CT17</accession>
<evidence type="ECO:0000313" key="2">
    <source>
        <dbReference type="Proteomes" id="UP001272137"/>
    </source>
</evidence>
<dbReference type="EMBL" id="QXCT01000001">
    <property type="protein sequence ID" value="MDW9253302.1"/>
    <property type="molecule type" value="Genomic_DNA"/>
</dbReference>
<protein>
    <submittedName>
        <fullName evidence="1">Uncharacterized protein</fullName>
    </submittedName>
</protein>
<dbReference type="AlphaFoldDB" id="A0AAW9CT17"/>
<organism evidence="1 2">
    <name type="scientific">Burkholderia thailandensis</name>
    <dbReference type="NCBI Taxonomy" id="57975"/>
    <lineage>
        <taxon>Bacteria</taxon>
        <taxon>Pseudomonadati</taxon>
        <taxon>Pseudomonadota</taxon>
        <taxon>Betaproteobacteria</taxon>
        <taxon>Burkholderiales</taxon>
        <taxon>Burkholderiaceae</taxon>
        <taxon>Burkholderia</taxon>
        <taxon>pseudomallei group</taxon>
    </lineage>
</organism>
<evidence type="ECO:0000313" key="1">
    <source>
        <dbReference type="EMBL" id="MDW9253302.1"/>
    </source>
</evidence>
<proteinExistence type="predicted"/>
<dbReference type="Proteomes" id="UP001272137">
    <property type="component" value="Unassembled WGS sequence"/>
</dbReference>
<comment type="caution">
    <text evidence="1">The sequence shown here is derived from an EMBL/GenBank/DDBJ whole genome shotgun (WGS) entry which is preliminary data.</text>
</comment>
<name>A0AAW9CT17_BURTH</name>
<sequence length="40" mass="4404">MARASKYERRASRAALDVMLPADARACANGEDARRVRRAA</sequence>
<gene>
    <name evidence="1" type="ORF">C7S16_6910</name>
</gene>
<reference evidence="1" key="1">
    <citation type="submission" date="2018-08" db="EMBL/GenBank/DDBJ databases">
        <title>Identification of Burkholderia cepacia strains that express a Burkholderia pseudomallei-like capsular polysaccharide.</title>
        <authorList>
            <person name="Burtnick M.N."/>
            <person name="Vongsouvath M."/>
            <person name="Newton P."/>
            <person name="Wuthiekanun V."/>
            <person name="Limmathurotsakul D."/>
            <person name="Brett P.J."/>
            <person name="Chantratita N."/>
            <person name="Dance D.A."/>
        </authorList>
    </citation>
    <scope>NUCLEOTIDE SEQUENCE</scope>
    <source>
        <strain evidence="1">SBXCC001</strain>
    </source>
</reference>